<dbReference type="InterPro" id="IPR036034">
    <property type="entry name" value="PDZ_sf"/>
</dbReference>
<proteinExistence type="predicted"/>
<evidence type="ECO:0000313" key="2">
    <source>
        <dbReference type="Proteomes" id="UP001279410"/>
    </source>
</evidence>
<dbReference type="Proteomes" id="UP001279410">
    <property type="component" value="Unassembled WGS sequence"/>
</dbReference>
<dbReference type="EMBL" id="BRZM01002254">
    <property type="protein sequence ID" value="GLD74483.1"/>
    <property type="molecule type" value="Genomic_DNA"/>
</dbReference>
<organism evidence="1 2">
    <name type="scientific">Lates japonicus</name>
    <name type="common">Japanese lates</name>
    <dbReference type="NCBI Taxonomy" id="270547"/>
    <lineage>
        <taxon>Eukaryota</taxon>
        <taxon>Metazoa</taxon>
        <taxon>Chordata</taxon>
        <taxon>Craniata</taxon>
        <taxon>Vertebrata</taxon>
        <taxon>Euteleostomi</taxon>
        <taxon>Actinopterygii</taxon>
        <taxon>Neopterygii</taxon>
        <taxon>Teleostei</taxon>
        <taxon>Neoteleostei</taxon>
        <taxon>Acanthomorphata</taxon>
        <taxon>Carangaria</taxon>
        <taxon>Carangaria incertae sedis</taxon>
        <taxon>Centropomidae</taxon>
        <taxon>Lates</taxon>
    </lineage>
</organism>
<comment type="caution">
    <text evidence="1">The sequence shown here is derived from an EMBL/GenBank/DDBJ whole genome shotgun (WGS) entry which is preliminary data.</text>
</comment>
<sequence>MTALNTETGGLGSNVVKVGHKQVVSLIRQRGNRLLMKVVSTANLSLSIIRKIVQTGEKMKMFDMDCTQDGVCTLDLQLLTTAG</sequence>
<protein>
    <submittedName>
        <fullName evidence="1">SH3 and multiple ankyrin repeat domains protein 3</fullName>
    </submittedName>
</protein>
<evidence type="ECO:0000313" key="1">
    <source>
        <dbReference type="EMBL" id="GLD74483.1"/>
    </source>
</evidence>
<reference evidence="1" key="1">
    <citation type="submission" date="2022-08" db="EMBL/GenBank/DDBJ databases">
        <title>Genome sequencing of akame (Lates japonicus).</title>
        <authorList>
            <person name="Hashiguchi Y."/>
            <person name="Takahashi H."/>
        </authorList>
    </citation>
    <scope>NUCLEOTIDE SEQUENCE</scope>
    <source>
        <strain evidence="1">Kochi</strain>
    </source>
</reference>
<name>A0AAD3NL87_LATJO</name>
<gene>
    <name evidence="1" type="ORF">AKAME5_002581200</name>
</gene>
<keyword evidence="2" id="KW-1185">Reference proteome</keyword>
<accession>A0AAD3NL87</accession>
<dbReference type="Gene3D" id="2.30.42.10">
    <property type="match status" value="1"/>
</dbReference>
<dbReference type="AlphaFoldDB" id="A0AAD3NL87"/>